<dbReference type="GO" id="GO:0051301">
    <property type="term" value="P:cell division"/>
    <property type="evidence" value="ECO:0007669"/>
    <property type="project" value="UniProtKB-KW"/>
</dbReference>
<keyword evidence="5 7" id="KW-0131">Cell cycle</keyword>
<dbReference type="GO" id="GO:0009252">
    <property type="term" value="P:peptidoglycan biosynthetic process"/>
    <property type="evidence" value="ECO:0007669"/>
    <property type="project" value="UniProtKB-UniRule"/>
</dbReference>
<sequence length="557" mass="59439">MFAKPRISGAPVGGSRGSQRVMDTEITRPRRSAPISLRELADRLGARLDSPATEPVSPARDTETADSSPRVAVTGVAGGTDRVLPGDVFVAIPGARTHGASFAREAVEAGAVAIITDAAGAEHARDAGVPVLVVEHPRSALADASGIVHSTRAIDTVLFAVTGTNGKTTTTYMVRDVIKALGLRAGLAGTVERIVGNKHIDTSDSGRLTTPEADVLHGLAARMHEDHVAAAAIEVSSHGIDGGRIDGLPFDVSIFTNFSQDHLDEYGTMERYFAAKMALFTPEHTRRAVIVIDDEWGKRAAREAQVPVTTVAMDAEAGADWTVEVNDTTLAHTEFRMRHRSGDVVDTTVGMPGWFTALDAALAIAAVLDSRLGITADDLRAALGERGGVHPSVPGRIELASGDAPVRVYVDYGHTEASFRTVLQSLREFTDGRLFMVFGADGDRDRTKRPAMARAASEVTDVVVVTDYNPRTEDPTEIRRTLVDTIRREFPEREVYEVAAPAEGIRKAISLARAGDIVFVGGHGHRRDVEVGGKLVPFSAMDAVRDALRAEGWLTSA</sequence>
<evidence type="ECO:0000313" key="13">
    <source>
        <dbReference type="EMBL" id="KAB1649008.1"/>
    </source>
</evidence>
<dbReference type="InterPro" id="IPR004101">
    <property type="entry name" value="Mur_ligase_C"/>
</dbReference>
<dbReference type="OrthoDB" id="9800958at2"/>
<keyword evidence="7" id="KW-0547">Nucleotide-binding</keyword>
<feature type="domain" description="Mur ligase central" evidence="12">
    <location>
        <begin position="161"/>
        <end position="367"/>
    </location>
</feature>
<feature type="binding site" evidence="7">
    <location>
        <position position="236"/>
    </location>
    <ligand>
        <name>UDP-N-acetyl-alpha-D-muramoyl-L-alanyl-D-glutamate</name>
        <dbReference type="ChEBI" id="CHEBI:83900"/>
    </ligand>
</feature>
<dbReference type="EC" id="6.3.2.-" evidence="7"/>
<dbReference type="SUPFAM" id="SSF63418">
    <property type="entry name" value="MurE/MurF N-terminal domain"/>
    <property type="match status" value="1"/>
</dbReference>
<dbReference type="GO" id="GO:0071555">
    <property type="term" value="P:cell wall organization"/>
    <property type="evidence" value="ECO:0007669"/>
    <property type="project" value="UniProtKB-KW"/>
</dbReference>
<feature type="modified residue" description="N6-carboxylysine" evidence="7">
    <location>
        <position position="276"/>
    </location>
</feature>
<keyword evidence="2 7" id="KW-0132">Cell division</keyword>
<dbReference type="GO" id="GO:0005524">
    <property type="term" value="F:ATP binding"/>
    <property type="evidence" value="ECO:0007669"/>
    <property type="project" value="UniProtKB-UniRule"/>
</dbReference>
<dbReference type="NCBIfam" id="TIGR01085">
    <property type="entry name" value="murE"/>
    <property type="match status" value="1"/>
</dbReference>
<keyword evidence="7" id="KW-0460">Magnesium</keyword>
<dbReference type="UniPathway" id="UPA00219"/>
<feature type="region of interest" description="Disordered" evidence="9">
    <location>
        <begin position="1"/>
        <end position="70"/>
    </location>
</feature>
<keyword evidence="7" id="KW-0963">Cytoplasm</keyword>
<dbReference type="GO" id="GO:0005737">
    <property type="term" value="C:cytoplasm"/>
    <property type="evidence" value="ECO:0007669"/>
    <property type="project" value="UniProtKB-SubCell"/>
</dbReference>
<dbReference type="Proteomes" id="UP000431744">
    <property type="component" value="Unassembled WGS sequence"/>
</dbReference>
<comment type="cofactor">
    <cofactor evidence="7">
        <name>Mg(2+)</name>
        <dbReference type="ChEBI" id="CHEBI:18420"/>
    </cofactor>
</comment>
<dbReference type="Gene3D" id="3.40.1390.10">
    <property type="entry name" value="MurE/MurF, N-terminal domain"/>
    <property type="match status" value="1"/>
</dbReference>
<evidence type="ECO:0000256" key="6">
    <source>
        <dbReference type="ARBA" id="ARBA00023316"/>
    </source>
</evidence>
<dbReference type="InterPro" id="IPR000713">
    <property type="entry name" value="Mur_ligase_N"/>
</dbReference>
<comment type="caution">
    <text evidence="13">The sequence shown here is derived from an EMBL/GenBank/DDBJ whole genome shotgun (WGS) entry which is preliminary data.</text>
</comment>
<comment type="PTM">
    <text evidence="7">Carboxylation is probably crucial for Mg(2+) binding and, consequently, for the gamma-phosphate positioning of ATP.</text>
</comment>
<evidence type="ECO:0000256" key="7">
    <source>
        <dbReference type="HAMAP-Rule" id="MF_00208"/>
    </source>
</evidence>
<feature type="binding site" evidence="7">
    <location>
        <begin position="209"/>
        <end position="210"/>
    </location>
    <ligand>
        <name>UDP-N-acetyl-alpha-D-muramoyl-L-alanyl-D-glutamate</name>
        <dbReference type="ChEBI" id="CHEBI:83900"/>
    </ligand>
</feature>
<name>A0A6H9WLS5_9MICO</name>
<dbReference type="SUPFAM" id="SSF53623">
    <property type="entry name" value="MurD-like peptide ligases, catalytic domain"/>
    <property type="match status" value="1"/>
</dbReference>
<comment type="function">
    <text evidence="7">Catalyzes the addition of an amino acid to the nucleotide precursor UDP-N-acetylmuramoyl-L-alanyl-D-glutamate (UMAG) in the biosynthesis of bacterial cell-wall peptidoglycan.</text>
</comment>
<keyword evidence="14" id="KW-1185">Reference proteome</keyword>
<keyword evidence="3 7" id="KW-0133">Cell shape</keyword>
<dbReference type="GO" id="GO:0008360">
    <property type="term" value="P:regulation of cell shape"/>
    <property type="evidence" value="ECO:0007669"/>
    <property type="project" value="UniProtKB-KW"/>
</dbReference>
<keyword evidence="4 7" id="KW-0573">Peptidoglycan synthesis</keyword>
<dbReference type="EMBL" id="WBJY01000001">
    <property type="protein sequence ID" value="KAB1649008.1"/>
    <property type="molecule type" value="Genomic_DNA"/>
</dbReference>
<dbReference type="InterPro" id="IPR013221">
    <property type="entry name" value="Mur_ligase_cen"/>
</dbReference>
<dbReference type="PANTHER" id="PTHR23135:SF4">
    <property type="entry name" value="UDP-N-ACETYLMURAMOYL-L-ALANYL-D-GLUTAMATE--2,6-DIAMINOPIMELATE LIGASE MURE HOMOLOG, CHLOROPLASTIC"/>
    <property type="match status" value="1"/>
</dbReference>
<reference evidence="13 14" key="1">
    <citation type="submission" date="2019-09" db="EMBL/GenBank/DDBJ databases">
        <title>Phylogeny of genus Pseudoclavibacter and closely related genus.</title>
        <authorList>
            <person name="Li Y."/>
        </authorList>
    </citation>
    <scope>NUCLEOTIDE SEQUENCE [LARGE SCALE GENOMIC DNA]</scope>
    <source>
        <strain evidence="13 14">EGI 60007</strain>
    </source>
</reference>
<evidence type="ECO:0000259" key="10">
    <source>
        <dbReference type="Pfam" id="PF01225"/>
    </source>
</evidence>
<dbReference type="InterPro" id="IPR005761">
    <property type="entry name" value="UDP-N-AcMur-Glu-dNH2Pim_ligase"/>
</dbReference>
<dbReference type="GO" id="GO:0000287">
    <property type="term" value="F:magnesium ion binding"/>
    <property type="evidence" value="ECO:0007669"/>
    <property type="project" value="UniProtKB-UniRule"/>
</dbReference>
<evidence type="ECO:0000256" key="3">
    <source>
        <dbReference type="ARBA" id="ARBA00022960"/>
    </source>
</evidence>
<dbReference type="Pfam" id="PF08245">
    <property type="entry name" value="Mur_ligase_M"/>
    <property type="match status" value="1"/>
</dbReference>
<dbReference type="HAMAP" id="MF_00208">
    <property type="entry name" value="MurE"/>
    <property type="match status" value="1"/>
</dbReference>
<evidence type="ECO:0000256" key="4">
    <source>
        <dbReference type="ARBA" id="ARBA00022984"/>
    </source>
</evidence>
<dbReference type="PANTHER" id="PTHR23135">
    <property type="entry name" value="MUR LIGASE FAMILY MEMBER"/>
    <property type="match status" value="1"/>
</dbReference>
<feature type="binding site" evidence="7">
    <location>
        <begin position="163"/>
        <end position="169"/>
    </location>
    <ligand>
        <name>ATP</name>
        <dbReference type="ChEBI" id="CHEBI:30616"/>
    </ligand>
</feature>
<dbReference type="InterPro" id="IPR035911">
    <property type="entry name" value="MurE/MurF_N"/>
</dbReference>
<evidence type="ECO:0000313" key="14">
    <source>
        <dbReference type="Proteomes" id="UP000431744"/>
    </source>
</evidence>
<feature type="binding site" evidence="7">
    <location>
        <position position="80"/>
    </location>
    <ligand>
        <name>UDP-N-acetyl-alpha-D-muramoyl-L-alanyl-D-glutamate</name>
        <dbReference type="ChEBI" id="CHEBI:83900"/>
    </ligand>
</feature>
<feature type="binding site" evidence="7">
    <location>
        <position position="244"/>
    </location>
    <ligand>
        <name>UDP-N-acetyl-alpha-D-muramoyl-L-alanyl-D-glutamate</name>
        <dbReference type="ChEBI" id="CHEBI:83900"/>
    </ligand>
</feature>
<dbReference type="SUPFAM" id="SSF53244">
    <property type="entry name" value="MurD-like peptide ligases, peptide-binding domain"/>
    <property type="match status" value="1"/>
</dbReference>
<accession>A0A6H9WLS5</accession>
<keyword evidence="7" id="KW-0436">Ligase</keyword>
<evidence type="ECO:0000256" key="5">
    <source>
        <dbReference type="ARBA" id="ARBA00023306"/>
    </source>
</evidence>
<protein>
    <recommendedName>
        <fullName evidence="7">UDP-N-acetylmuramyl-tripeptide synthetase</fullName>
        <ecNumber evidence="7">6.3.2.-</ecNumber>
    </recommendedName>
    <alternativeName>
        <fullName evidence="7">UDP-MurNAc-tripeptide synthetase</fullName>
    </alternativeName>
</protein>
<dbReference type="InterPro" id="IPR036565">
    <property type="entry name" value="Mur-like_cat_sf"/>
</dbReference>
<dbReference type="AlphaFoldDB" id="A0A6H9WLS5"/>
<keyword evidence="7" id="KW-0067">ATP-binding</keyword>
<evidence type="ECO:0000256" key="1">
    <source>
        <dbReference type="ARBA" id="ARBA00005898"/>
    </source>
</evidence>
<feature type="domain" description="Mur ligase N-terminal catalytic" evidence="10">
    <location>
        <begin position="75"/>
        <end position="144"/>
    </location>
</feature>
<feature type="domain" description="Mur ligase C-terminal" evidence="11">
    <location>
        <begin position="395"/>
        <end position="524"/>
    </location>
</feature>
<evidence type="ECO:0000256" key="2">
    <source>
        <dbReference type="ARBA" id="ARBA00022618"/>
    </source>
</evidence>
<dbReference type="Gene3D" id="3.40.1190.10">
    <property type="entry name" value="Mur-like, catalytic domain"/>
    <property type="match status" value="1"/>
</dbReference>
<gene>
    <name evidence="7 13" type="primary">murE</name>
    <name evidence="13" type="ORF">F8O04_01585</name>
</gene>
<comment type="similarity">
    <text evidence="1 7">Belongs to the MurCDEF family. MurE subfamily.</text>
</comment>
<evidence type="ECO:0000259" key="12">
    <source>
        <dbReference type="Pfam" id="PF08245"/>
    </source>
</evidence>
<keyword evidence="6 7" id="KW-0961">Cell wall biogenesis/degradation</keyword>
<comment type="caution">
    <text evidence="7">Lacks conserved residue(s) required for the propagation of feature annotation.</text>
</comment>
<evidence type="ECO:0000256" key="9">
    <source>
        <dbReference type="SAM" id="MobiDB-lite"/>
    </source>
</evidence>
<dbReference type="Gene3D" id="3.90.190.20">
    <property type="entry name" value="Mur ligase, C-terminal domain"/>
    <property type="match status" value="1"/>
</dbReference>
<dbReference type="GO" id="GO:0016881">
    <property type="term" value="F:acid-amino acid ligase activity"/>
    <property type="evidence" value="ECO:0007669"/>
    <property type="project" value="UniProtKB-UniRule"/>
</dbReference>
<dbReference type="Pfam" id="PF02875">
    <property type="entry name" value="Mur_ligase_C"/>
    <property type="match status" value="1"/>
</dbReference>
<evidence type="ECO:0000259" key="11">
    <source>
        <dbReference type="Pfam" id="PF02875"/>
    </source>
</evidence>
<dbReference type="InterPro" id="IPR036615">
    <property type="entry name" value="Mur_ligase_C_dom_sf"/>
</dbReference>
<organism evidence="13 14">
    <name type="scientific">Pseudoclavibacter endophyticus</name>
    <dbReference type="NCBI Taxonomy" id="1778590"/>
    <lineage>
        <taxon>Bacteria</taxon>
        <taxon>Bacillati</taxon>
        <taxon>Actinomycetota</taxon>
        <taxon>Actinomycetes</taxon>
        <taxon>Micrococcales</taxon>
        <taxon>Microbacteriaceae</taxon>
        <taxon>Pseudoclavibacter</taxon>
    </lineage>
</organism>
<proteinExistence type="inferred from homology"/>
<dbReference type="Pfam" id="PF01225">
    <property type="entry name" value="Mur_ligase"/>
    <property type="match status" value="1"/>
</dbReference>
<comment type="subcellular location">
    <subcellularLocation>
        <location evidence="7 8">Cytoplasm</location>
    </subcellularLocation>
</comment>
<evidence type="ECO:0000256" key="8">
    <source>
        <dbReference type="RuleBase" id="RU004135"/>
    </source>
</evidence>
<comment type="pathway">
    <text evidence="7 8">Cell wall biogenesis; peptidoglycan biosynthesis.</text>
</comment>